<sequence>MVLALKQEDEKELSQSVKYINIVHRNSDGWITKAKISAEGYKQWHYKHMQLVKLKFDKDNVYITLNTFYKTYRRIEYLKELNALFIDLDTYKTDFTKEQILMNLNENYFGKNIPTPNFIIDSGRGLYLIWLIRKVPSMALPLWKAVEEYFYRSLKEFGADRQALDATRILRIPGSINSKTHTEVKIIDNYDYLYDLREIQNEYMPELSEKAPIRRGRPKKVKYIYRERSLYYARIQDLIKLCELREYNLKGHRELVLFLYRYYLCYFTEDIEKSLNDTLELNNMFKQPLREKEVLSATKSAETVFKDQNKDYKYKNETLINLLEISDEEQKEMKTIISKEEYKRRDREYQKKKYKEELETQGKLTAEKKILQRRIKIKDLLAKGLKQKEIYLQLNISKRTCINDIKFLREQGLI</sequence>
<keyword evidence="2" id="KW-1185">Reference proteome</keyword>
<evidence type="ECO:0000313" key="1">
    <source>
        <dbReference type="EMBL" id="QPJ86701.1"/>
    </source>
</evidence>
<dbReference type="EMBL" id="CP051757">
    <property type="protein sequence ID" value="QPJ86701.1"/>
    <property type="molecule type" value="Genomic_DNA"/>
</dbReference>
<accession>A0ACD1BGW1</accession>
<dbReference type="Proteomes" id="UP000594603">
    <property type="component" value="Plasmid p3"/>
</dbReference>
<name>A0ACD1BGW1_9CLOT</name>
<organism evidence="1 2">
    <name type="scientific">Candidatus Sarcina troglodytae</name>
    <dbReference type="NCBI Taxonomy" id="2726954"/>
    <lineage>
        <taxon>Bacteria</taxon>
        <taxon>Bacillati</taxon>
        <taxon>Bacillota</taxon>
        <taxon>Clostridia</taxon>
        <taxon>Eubacteriales</taxon>
        <taxon>Clostridiaceae</taxon>
        <taxon>Sarcina</taxon>
    </lineage>
</organism>
<evidence type="ECO:0000313" key="2">
    <source>
        <dbReference type="Proteomes" id="UP000594603"/>
    </source>
</evidence>
<reference evidence="1" key="1">
    <citation type="submission" date="2020-04" db="EMBL/GenBank/DDBJ databases">
        <title>A novel bacterium ('Candidatus Sarcina troglodytae' sp. nov.) linked to a protracted, uniformly lethal epizootic among sanctuary western chimpanzees (Pan troglodytes verus) in Sierra Leone.</title>
        <authorList>
            <person name="Owens L.A."/>
            <person name="Colitti B."/>
            <person name="Hirji I."/>
            <person name="Pizaro A."/>
            <person name="Jaffe J.E."/>
            <person name="Moittie S."/>
            <person name="Bishop-Lilly K.A."/>
            <person name="Estrella L.A."/>
            <person name="Voegtly L.J."/>
            <person name="Kuhn J.H."/>
            <person name="Suen G."/>
            <person name="Deblois C.L."/>
            <person name="Dunn C."/>
            <person name="Juan-Salles C."/>
            <person name="Goldberg T.L."/>
        </authorList>
    </citation>
    <scope>NUCLEOTIDE SEQUENCE</scope>
    <source>
        <strain evidence="1">JB2</strain>
    </source>
</reference>
<protein>
    <submittedName>
        <fullName evidence="1">DNA-binding response regulator</fullName>
    </submittedName>
</protein>
<keyword evidence="1" id="KW-0238">DNA-binding</keyword>
<gene>
    <name evidence="1" type="ORF">HH195_12065</name>
</gene>
<keyword evidence="1" id="KW-0614">Plasmid</keyword>
<geneLocation type="plasmid" evidence="1 2">
    <name>p3</name>
</geneLocation>
<proteinExistence type="predicted"/>